<evidence type="ECO:0000313" key="1">
    <source>
        <dbReference type="EMBL" id="EKB48701.1"/>
    </source>
</evidence>
<dbReference type="RefSeq" id="WP_009185683.1">
    <property type="nucleotide sequence ID" value="NZ_AMGM01000044.1"/>
</dbReference>
<dbReference type="OrthoDB" id="645138at2"/>
<dbReference type="AlphaFoldDB" id="K1L1R0"/>
<sequence length="248" mass="27613">MAKQTGIITLNGNVGRLNFYKNRDGYQARERGGIPRSRIMTDPRFARTRENIAEFRNNAAAVKLLKDTIRPATVRISDSRLHQRMVRRLLEILRTDPVNVRGERQVFAGDWSLIDGLEMNAQASLTSVLRTEISLTDTPAAWGISIQPFQPSDFLLVPEGATHFRVFIAGASVNFETGDRSFVQENTAELPVLAQAATIELQIDKTNIAEPHKVLLVGVEFLQMVNGLQYNINNGINNAAAILRSENS</sequence>
<proteinExistence type="predicted"/>
<gene>
    <name evidence="1" type="ORF">B879_02660</name>
</gene>
<comment type="caution">
    <text evidence="1">The sequence shown here is derived from an EMBL/GenBank/DDBJ whole genome shotgun (WGS) entry which is preliminary data.</text>
</comment>
<organism evidence="1 2">
    <name type="scientific">Cecembia lonarensis (strain CCUG 58316 / KCTC 22772 / LW9)</name>
    <dbReference type="NCBI Taxonomy" id="1225176"/>
    <lineage>
        <taxon>Bacteria</taxon>
        <taxon>Pseudomonadati</taxon>
        <taxon>Bacteroidota</taxon>
        <taxon>Cytophagia</taxon>
        <taxon>Cytophagales</taxon>
        <taxon>Cyclobacteriaceae</taxon>
        <taxon>Cecembia</taxon>
    </lineage>
</organism>
<dbReference type="Proteomes" id="UP000004478">
    <property type="component" value="Unassembled WGS sequence"/>
</dbReference>
<reference evidence="1 2" key="1">
    <citation type="journal article" date="2012" name="J. Bacteriol.">
        <title>Draft Genome Sequence of Cecembia lonarensis Strain LW9T, Isolated from Lonar Lake, a Haloalkaline Lake in India.</title>
        <authorList>
            <person name="Shivaji S."/>
            <person name="Ara S."/>
            <person name="Singh A."/>
            <person name="Pinnaka A.K."/>
        </authorList>
    </citation>
    <scope>NUCLEOTIDE SEQUENCE [LARGE SCALE GENOMIC DNA]</scope>
    <source>
        <strain evidence="1 2">LW9</strain>
    </source>
</reference>
<evidence type="ECO:0000313" key="2">
    <source>
        <dbReference type="Proteomes" id="UP000004478"/>
    </source>
</evidence>
<dbReference type="EMBL" id="AMGM01000044">
    <property type="protein sequence ID" value="EKB48701.1"/>
    <property type="molecule type" value="Genomic_DNA"/>
</dbReference>
<keyword evidence="2" id="KW-1185">Reference proteome</keyword>
<protein>
    <submittedName>
        <fullName evidence="1">Uncharacterized protein</fullName>
    </submittedName>
</protein>
<name>K1L1R0_CECL9</name>
<accession>K1L1R0</accession>